<dbReference type="Pfam" id="PF00144">
    <property type="entry name" value="Beta-lactamase"/>
    <property type="match status" value="1"/>
</dbReference>
<evidence type="ECO:0000313" key="4">
    <source>
        <dbReference type="Proteomes" id="UP000261828"/>
    </source>
</evidence>
<feature type="domain" description="Beta-lactamase-related" evidence="2">
    <location>
        <begin position="78"/>
        <end position="338"/>
    </location>
</feature>
<evidence type="ECO:0000313" key="3">
    <source>
        <dbReference type="EMBL" id="RDY57644.1"/>
    </source>
</evidence>
<dbReference type="RefSeq" id="WP_116185916.1">
    <property type="nucleotide sequence ID" value="NZ_QTJX01000008.1"/>
</dbReference>
<dbReference type="GO" id="GO:0016787">
    <property type="term" value="F:hydrolase activity"/>
    <property type="evidence" value="ECO:0007669"/>
    <property type="project" value="UniProtKB-KW"/>
</dbReference>
<comment type="caution">
    <text evidence="3">The sequence shown here is derived from an EMBL/GenBank/DDBJ whole genome shotgun (WGS) entry which is preliminary data.</text>
</comment>
<dbReference type="Gene3D" id="3.40.710.10">
    <property type="entry name" value="DD-peptidase/beta-lactamase superfamily"/>
    <property type="match status" value="1"/>
</dbReference>
<accession>A0A371JKZ8</accession>
<organism evidence="3 4">
    <name type="scientific">Flagellimonas nanhaiensis</name>
    <dbReference type="NCBI Taxonomy" id="2292706"/>
    <lineage>
        <taxon>Bacteria</taxon>
        <taxon>Pseudomonadati</taxon>
        <taxon>Bacteroidota</taxon>
        <taxon>Flavobacteriia</taxon>
        <taxon>Flavobacteriales</taxon>
        <taxon>Flavobacteriaceae</taxon>
        <taxon>Flagellimonas</taxon>
    </lineage>
</organism>
<dbReference type="Proteomes" id="UP000261828">
    <property type="component" value="Unassembled WGS sequence"/>
</dbReference>
<dbReference type="InterPro" id="IPR050789">
    <property type="entry name" value="Diverse_Enzym_Activities"/>
</dbReference>
<gene>
    <name evidence="3" type="ORF">DX873_18160</name>
</gene>
<feature type="chain" id="PRO_5016794341" evidence="1">
    <location>
        <begin position="21"/>
        <end position="365"/>
    </location>
</feature>
<name>A0A371JKZ8_9FLAO</name>
<feature type="signal peptide" evidence="1">
    <location>
        <begin position="1"/>
        <end position="20"/>
    </location>
</feature>
<evidence type="ECO:0000256" key="1">
    <source>
        <dbReference type="SAM" id="SignalP"/>
    </source>
</evidence>
<dbReference type="OrthoDB" id="1185352at2"/>
<keyword evidence="1" id="KW-0732">Signal</keyword>
<dbReference type="AlphaFoldDB" id="A0A371JKZ8"/>
<reference evidence="3 4" key="1">
    <citation type="submission" date="2018-08" db="EMBL/GenBank/DDBJ databases">
        <title>Muricauda nanhaiensis sp. nov., isolated from seawater of the South China Sea.</title>
        <authorList>
            <person name="Dang Y."/>
        </authorList>
    </citation>
    <scope>NUCLEOTIDE SEQUENCE [LARGE SCALE GENOMIC DNA]</scope>
    <source>
        <strain evidence="3 4">SM1704</strain>
    </source>
</reference>
<keyword evidence="3" id="KW-0378">Hydrolase</keyword>
<dbReference type="InterPro" id="IPR001466">
    <property type="entry name" value="Beta-lactam-related"/>
</dbReference>
<dbReference type="PROSITE" id="PS51257">
    <property type="entry name" value="PROKAR_LIPOPROTEIN"/>
    <property type="match status" value="1"/>
</dbReference>
<sequence>MKKSIILPILISMVFLYSCSTENTSSNDDFNPESEIENFYFPPFQSAEWDAVTPTDLEWNLSAEDALYNFLEEKNSKAFIILKEGKLVVEWYFGEHTQNTSWYWASAGKTLTAFTVGLAQQQGLLDIEDKTSKYLGEGWTNVPLEKENLITPWHQLTMTSGMDDTEFDCVTHECLTYLEDAGARWAYHNGPYTLLQHVVANATNTAWSDFFNTNLRDKIGMDGFWFSTNGTNNVFFSTARSMARFGLLNLSNGEWDGETILRDVEYRTAMKNTSQELNMSYGYLWWLNGKQTYRAPGTQTEFQGELIPNAPSDLYAGLGKNDQKLYIIPSQDLVIVRMGEDAGEDLLGPSSFDNELWEKLNAFIN</sequence>
<dbReference type="InterPro" id="IPR012338">
    <property type="entry name" value="Beta-lactam/transpept-like"/>
</dbReference>
<evidence type="ECO:0000259" key="2">
    <source>
        <dbReference type="Pfam" id="PF00144"/>
    </source>
</evidence>
<dbReference type="EMBL" id="QTJX01000008">
    <property type="protein sequence ID" value="RDY57644.1"/>
    <property type="molecule type" value="Genomic_DNA"/>
</dbReference>
<dbReference type="PANTHER" id="PTHR43283:SF7">
    <property type="entry name" value="BETA-LACTAMASE-RELATED DOMAIN-CONTAINING PROTEIN"/>
    <property type="match status" value="1"/>
</dbReference>
<dbReference type="SUPFAM" id="SSF56601">
    <property type="entry name" value="beta-lactamase/transpeptidase-like"/>
    <property type="match status" value="1"/>
</dbReference>
<keyword evidence="4" id="KW-1185">Reference proteome</keyword>
<dbReference type="PANTHER" id="PTHR43283">
    <property type="entry name" value="BETA-LACTAMASE-RELATED"/>
    <property type="match status" value="1"/>
</dbReference>
<proteinExistence type="predicted"/>
<protein>
    <submittedName>
        <fullName evidence="3">Class C beta-lactamase-related serine hydrolase</fullName>
    </submittedName>
</protein>